<proteinExistence type="predicted"/>
<keyword evidence="9" id="KW-1185">Reference proteome</keyword>
<dbReference type="GO" id="GO:0042791">
    <property type="term" value="P:5S class rRNA transcription by RNA polymerase III"/>
    <property type="evidence" value="ECO:0007669"/>
    <property type="project" value="TreeGrafter"/>
</dbReference>
<reference evidence="10" key="1">
    <citation type="submission" date="2025-08" db="UniProtKB">
        <authorList>
            <consortium name="RefSeq"/>
        </authorList>
    </citation>
    <scope>IDENTIFICATION</scope>
    <source>
        <tissue evidence="10">Whole organism</tissue>
    </source>
</reference>
<organism evidence="9 10">
    <name type="scientific">Frankliniella occidentalis</name>
    <name type="common">Western flower thrips</name>
    <name type="synonym">Euthrips occidentalis</name>
    <dbReference type="NCBI Taxonomy" id="133901"/>
    <lineage>
        <taxon>Eukaryota</taxon>
        <taxon>Metazoa</taxon>
        <taxon>Ecdysozoa</taxon>
        <taxon>Arthropoda</taxon>
        <taxon>Hexapoda</taxon>
        <taxon>Insecta</taxon>
        <taxon>Pterygota</taxon>
        <taxon>Neoptera</taxon>
        <taxon>Paraneoptera</taxon>
        <taxon>Thysanoptera</taxon>
        <taxon>Terebrantia</taxon>
        <taxon>Thripoidea</taxon>
        <taxon>Thripidae</taxon>
        <taxon>Frankliniella</taxon>
    </lineage>
</organism>
<dbReference type="PANTHER" id="PTHR15180:SF1">
    <property type="entry name" value="GENERAL TRANSCRIPTION FACTOR 3C POLYPEPTIDE 1"/>
    <property type="match status" value="1"/>
</dbReference>
<dbReference type="InterPro" id="IPR007309">
    <property type="entry name" value="TFIIIC_Bblock-bd"/>
</dbReference>
<evidence type="ECO:0000313" key="10">
    <source>
        <dbReference type="RefSeq" id="XP_026278632.1"/>
    </source>
</evidence>
<evidence type="ECO:0000256" key="5">
    <source>
        <dbReference type="ARBA" id="ARBA00023242"/>
    </source>
</evidence>
<feature type="domain" description="B-block binding subunit of TFIIIC" evidence="7">
    <location>
        <begin position="183"/>
        <end position="260"/>
    </location>
</feature>
<protein>
    <submittedName>
        <fullName evidence="10">General transcription factor 3C polypeptide 1</fullName>
    </submittedName>
</protein>
<evidence type="ECO:0000256" key="3">
    <source>
        <dbReference type="ARBA" id="ARBA00023125"/>
    </source>
</evidence>
<dbReference type="KEGG" id="foc:113206662"/>
<keyword evidence="3" id="KW-0238">DNA-binding</keyword>
<accession>A0A6J1SC67</accession>
<dbReference type="Pfam" id="PF04182">
    <property type="entry name" value="B-block_TFIIIC"/>
    <property type="match status" value="1"/>
</dbReference>
<evidence type="ECO:0000313" key="9">
    <source>
        <dbReference type="Proteomes" id="UP000504606"/>
    </source>
</evidence>
<evidence type="ECO:0000256" key="2">
    <source>
        <dbReference type="ARBA" id="ARBA00022553"/>
    </source>
</evidence>
<dbReference type="RefSeq" id="XP_026278632.1">
    <property type="nucleotide sequence ID" value="XM_026422847.2"/>
</dbReference>
<keyword evidence="4" id="KW-0804">Transcription</keyword>
<gene>
    <name evidence="10" type="primary">LOC113206662</name>
</gene>
<dbReference type="GeneID" id="113206662"/>
<feature type="compositionally biased region" description="Acidic residues" evidence="6">
    <location>
        <begin position="1648"/>
        <end position="1659"/>
    </location>
</feature>
<dbReference type="GO" id="GO:0005634">
    <property type="term" value="C:nucleus"/>
    <property type="evidence" value="ECO:0007669"/>
    <property type="project" value="UniProtKB-SubCell"/>
</dbReference>
<feature type="domain" description="GTF3C1 extended winged-helix" evidence="8">
    <location>
        <begin position="642"/>
        <end position="745"/>
    </location>
</feature>
<evidence type="ECO:0000259" key="7">
    <source>
        <dbReference type="Pfam" id="PF04182"/>
    </source>
</evidence>
<evidence type="ECO:0000256" key="4">
    <source>
        <dbReference type="ARBA" id="ARBA00023163"/>
    </source>
</evidence>
<evidence type="ECO:0000256" key="6">
    <source>
        <dbReference type="SAM" id="MobiDB-lite"/>
    </source>
</evidence>
<dbReference type="InterPro" id="IPR044210">
    <property type="entry name" value="Tfc3-like"/>
</dbReference>
<evidence type="ECO:0000256" key="1">
    <source>
        <dbReference type="ARBA" id="ARBA00004123"/>
    </source>
</evidence>
<feature type="region of interest" description="Disordered" evidence="6">
    <location>
        <begin position="1606"/>
        <end position="1659"/>
    </location>
</feature>
<keyword evidence="5" id="KW-0539">Nucleus</keyword>
<sequence>MFGRISQSSEKELSSHSLDYTATILDEIALEGLDGITLQALWVRLGACPYFPILIDADSQKFIWEIVKRLEDVEMFELPKPRAPLVLFNRFALVDHELGNVIEPEVIPVDIYPFQVIDDQVRGIVGSCTTYDDREEITDRAKTSTLQEADQKWGSRLVLVASQCVRSAALMGDDVDPCLEFTAMHYCILERIGRARYHGEVTQGKISLHCTGEDPKSLFYYRKSLLHHKLITKQGFNLKSNANAQNCSGSLLHLPRFYSEHKSKIYFWTERVVDIVKSRPNCIVDYEEIRNEMGGTSISKKLFKTPDFLRFIKTEKVPFRTLYPDAPRELWKHKASDKEKQLKVVKLVNPNCSVKDEWVKEEEVEEEEEGIGFVDESTRLLDVPLMTQAFNAVDESGPNGLTQVELSKKLGMTKLQARTLCRNLLRRNLVSTFMHDVGRQRFYRYCSKRFDLSGHLSQEFHKERDKMLLLLSTKPNENKRKLEGDVLESVEKRTKFEEGNGLPHVDSILSQEEIPLFVECVKQEAPDFPFMESFDDEHDQNGDCNLSQQDFDATSELLSSNLELSMSTTEPVTLKTPKSSRKRKTVTTELCLQDPSIDLDCGNPTKIVIDEDVSYIETKDSSFTEEVKSIYGSKSKKEAPAITTRVLKRVNLIIQAVQQHTVIEDLTKLLKMIQEEEEKEGMNTKIDKKSLHRLLEKLNKDGHIKTIRVHMKGASKEKTLNFVCQPNITVDHSIIQSALDQAKMKMFIPSNDRLQQMMQESREKALRSADDTNAKFNSSSICESVGEMSVLNSSYSTKASLDPATFKRSGKLGKQYGYQPKFVRMKTMHKLLFYVIHDYAGISDLDQQTVKETLNDITPLSPEIVQEMPQVFFPAVDWRMFIPPLPQHSGWPKGWAIMCDILLRLPLSIFLHLVNINYEIAGLEEYLSHPIRKHYLLKHLPPLIRNQLTAARRYIFNCHEVVTRLCYIGLVQFGPQKLKEKDQVFFYLNRNTSLLDTTTTTAGYHQISRDMDYKVLRFNFASFRDVDQYWYQMWNICVNTPLGGRMCMVGKEITLEVLENKPAMEASLQPRNPEEVVLLDIGDVPGDHLGAAGLDSAMFAHLKRNWNWFNHVSDSDIDGAHTPVVNDHLPQAKKSKGRVVTLGAKSKKQIAGETLSPRNFVPKKSDKNETPKTTVERKKRSSRQNQVRKVPMPKASKRKPYYDETDMEALTLMSKLRVEWTAPEDNILLLCKVASAYLSPNVRNQSISMAAWRDLLYKLIDGSKNKTSRAVQRRILYMMKNPSTARSVSLCLEEIKQDPKINKEFGNLVLNMKAQDEKPQVIEKVLNEKFAKLVDILLGRFQNMRSNSVAFEKALIPDTIEELQNSYVVANPQENMRAKRKFMDVVEVGDIHLSVINAMIYSSLCCLSDKTSYAYQLFKVYQQYPDALLRSTMAKIRSDQMVSLRKPYARTKAKSGQFLPVSNCPYQLSISYQHLLHTKFQYEIYHESFTTLQKLAWDMLLNTDVNGLEFMVVDGGAAATFIEYIIMDKLNFQITIPEQLIILDPRIPRSGTDETYSRIVERYRDILRKCNVGRDVASKSAKADLSASEKPFVDILSRDDIWDSKEGEAGDKSELSALKKKGNSKGNASNTPIASMTKKNKKSISSEAEGDLSDSEDEDKGFVASLSTPQCAVARAATRIALYMMREENEKSDVGKFQETQHAHDFFVVNSCKVVCRLKEDLSTDAPTEALVGIDPKGSRIKCGVSRSLLPVNAALATEVLEDIKKKAVFVGPTLPEEEILTDLVSRGYDGPLMRSLLLFISSKNEFGASMNDLRETFSNFKSIFCVTLGALVDEQLLLRAGVTKLVIVHYRKVRPWLIHSKKLLRLDREKLTPTDGKVMALAGDEVRPAGETTDDSLLEIEGIGEEVAEEPIEDGDDDVEQEEAEEIDDFEDLREESVDDPSESIDNDSEEPSTSHSGTRKVLHLRNSRTKRGVARLQEGPVGSLNEMDNIPSDRIRVSIRPWIRVDGSVNRRVLDRLLGSMLGYCMSEPGCSLEKIGVRFSPAIQPFHSRELCEILQKLGCIHWSVIIRSHKPSLFSKKSTIIRADADGTENESDICIEACPDAIIRLGLFIGDKAYKKDFLTGI</sequence>
<feature type="region of interest" description="Disordered" evidence="6">
    <location>
        <begin position="1905"/>
        <end position="1967"/>
    </location>
</feature>
<feature type="compositionally biased region" description="Acidic residues" evidence="6">
    <location>
        <begin position="1905"/>
        <end position="1952"/>
    </location>
</feature>
<comment type="subcellular location">
    <subcellularLocation>
        <location evidence="1">Nucleus</location>
    </subcellularLocation>
</comment>
<dbReference type="CDD" id="cd16169">
    <property type="entry name" value="Tau138_eWH"/>
    <property type="match status" value="1"/>
</dbReference>
<dbReference type="Proteomes" id="UP000504606">
    <property type="component" value="Unplaced"/>
</dbReference>
<name>A0A6J1SC67_FRAOC</name>
<feature type="region of interest" description="Disordered" evidence="6">
    <location>
        <begin position="1143"/>
        <end position="1201"/>
    </location>
</feature>
<dbReference type="PANTHER" id="PTHR15180">
    <property type="entry name" value="GENERAL TRANSCRIPTION FACTOR 3C POLYPEPTIDE 1"/>
    <property type="match status" value="1"/>
</dbReference>
<dbReference type="OrthoDB" id="68020at2759"/>
<evidence type="ECO:0000259" key="8">
    <source>
        <dbReference type="Pfam" id="PF24101"/>
    </source>
</evidence>
<dbReference type="GO" id="GO:0006384">
    <property type="term" value="P:transcription initiation at RNA polymerase III promoter"/>
    <property type="evidence" value="ECO:0007669"/>
    <property type="project" value="InterPro"/>
</dbReference>
<keyword evidence="2" id="KW-0597">Phosphoprotein</keyword>
<dbReference type="GO" id="GO:0003677">
    <property type="term" value="F:DNA binding"/>
    <property type="evidence" value="ECO:0007669"/>
    <property type="project" value="UniProtKB-KW"/>
</dbReference>
<dbReference type="GO" id="GO:0000127">
    <property type="term" value="C:transcription factor TFIIIC complex"/>
    <property type="evidence" value="ECO:0007669"/>
    <property type="project" value="InterPro"/>
</dbReference>
<dbReference type="InterPro" id="IPR035625">
    <property type="entry name" value="Tfc3-like_eWH"/>
</dbReference>
<feature type="compositionally biased region" description="Basic and acidic residues" evidence="6">
    <location>
        <begin position="1163"/>
        <end position="1176"/>
    </location>
</feature>
<dbReference type="InterPro" id="IPR056467">
    <property type="entry name" value="eWH_GTF3C1"/>
</dbReference>
<dbReference type="Pfam" id="PF24101">
    <property type="entry name" value="WHD_GTF3C1"/>
    <property type="match status" value="1"/>
</dbReference>